<dbReference type="SUPFAM" id="SSF48264">
    <property type="entry name" value="Cytochrome P450"/>
    <property type="match status" value="1"/>
</dbReference>
<keyword evidence="4 7" id="KW-0479">Metal-binding</keyword>
<dbReference type="PANTHER" id="PTHR24305:SF164">
    <property type="entry name" value="P450, PUTATIVE (EUROFUNG)-RELATED"/>
    <property type="match status" value="1"/>
</dbReference>
<evidence type="ECO:0000256" key="6">
    <source>
        <dbReference type="ARBA" id="ARBA00023033"/>
    </source>
</evidence>
<dbReference type="InterPro" id="IPR001128">
    <property type="entry name" value="Cyt_P450"/>
</dbReference>
<sequence>MASSFLLALALAGLSLYYFILEPLIFSSLARVPGPKLFALTKWRLALEDWKGTRTRKILALHEEYGPVVRIGPTEVSFNSMSALRTIYGPGSQYGRTTFYRMFDVYGEQNLFTLHSTKDHGDRKKLLSHAYSKSSIYQERAASMVEEKVNNYMKLLETQPGGINDIFASLHYFSLDSITSFIYGVHGATSATQGNQAHRSLIDDIMDPSRRRLFWFLVHLSVPTRWLYAQAGSMERLIKPFLPMQKPSTYIAIRAHALKAFQDFRLSAEKHSSDAPEDYSILGLLWKHHESQKEGGLTDMKMASECADHFLAGIDTTSDTLMFLIWALSLPDNQRFQEKLRKDILNLPSESLNRLGYPSPGSSDKSEYLAAVIKETLRLYAPLPSTEFRSMSTDSAIDGYTIPGNTVVGMSPYILHRNPDVFEEPALFDPERWLRPGAQELERWFWGFSSGGRMCVGRHLAMAEMTTLIASIYSKYRTTIAPGFEDTTPAITARVEIFYDERFPIIQENKCLIHFQKL</sequence>
<name>A0A9P8VK98_9PEZI</name>
<dbReference type="InterPro" id="IPR002403">
    <property type="entry name" value="Cyt_P450_E_grp-IV"/>
</dbReference>
<evidence type="ECO:0000256" key="4">
    <source>
        <dbReference type="ARBA" id="ARBA00022723"/>
    </source>
</evidence>
<dbReference type="Gene3D" id="1.10.630.10">
    <property type="entry name" value="Cytochrome P450"/>
    <property type="match status" value="1"/>
</dbReference>
<keyword evidence="5 7" id="KW-0408">Iron</keyword>
<proteinExistence type="inferred from homology"/>
<dbReference type="PRINTS" id="PR00385">
    <property type="entry name" value="P450"/>
</dbReference>
<reference evidence="9" key="1">
    <citation type="journal article" date="2021" name="Nat. Commun.">
        <title>Genetic determinants of endophytism in the Arabidopsis root mycobiome.</title>
        <authorList>
            <person name="Mesny F."/>
            <person name="Miyauchi S."/>
            <person name="Thiergart T."/>
            <person name="Pickel B."/>
            <person name="Atanasova L."/>
            <person name="Karlsson M."/>
            <person name="Huettel B."/>
            <person name="Barry K.W."/>
            <person name="Haridas S."/>
            <person name="Chen C."/>
            <person name="Bauer D."/>
            <person name="Andreopoulos W."/>
            <person name="Pangilinan J."/>
            <person name="LaButti K."/>
            <person name="Riley R."/>
            <person name="Lipzen A."/>
            <person name="Clum A."/>
            <person name="Drula E."/>
            <person name="Henrissat B."/>
            <person name="Kohler A."/>
            <person name="Grigoriev I.V."/>
            <person name="Martin F.M."/>
            <person name="Hacquard S."/>
        </authorList>
    </citation>
    <scope>NUCLEOTIDE SEQUENCE</scope>
    <source>
        <strain evidence="9">MPI-SDFR-AT-0117</strain>
    </source>
</reference>
<dbReference type="Proteomes" id="UP000770015">
    <property type="component" value="Unassembled WGS sequence"/>
</dbReference>
<keyword evidence="10" id="KW-1185">Reference proteome</keyword>
<dbReference type="GO" id="GO:0020037">
    <property type="term" value="F:heme binding"/>
    <property type="evidence" value="ECO:0007669"/>
    <property type="project" value="InterPro"/>
</dbReference>
<dbReference type="AlphaFoldDB" id="A0A9P8VK98"/>
<evidence type="ECO:0000256" key="2">
    <source>
        <dbReference type="ARBA" id="ARBA00010617"/>
    </source>
</evidence>
<dbReference type="InterPro" id="IPR036396">
    <property type="entry name" value="Cyt_P450_sf"/>
</dbReference>
<protein>
    <submittedName>
        <fullName evidence="9">Cytochrome P450</fullName>
    </submittedName>
</protein>
<comment type="caution">
    <text evidence="9">The sequence shown here is derived from an EMBL/GenBank/DDBJ whole genome shotgun (WGS) entry which is preliminary data.</text>
</comment>
<dbReference type="GO" id="GO:0005506">
    <property type="term" value="F:iron ion binding"/>
    <property type="evidence" value="ECO:0007669"/>
    <property type="project" value="InterPro"/>
</dbReference>
<keyword evidence="8" id="KW-0560">Oxidoreductase</keyword>
<comment type="cofactor">
    <cofactor evidence="1 7">
        <name>heme</name>
        <dbReference type="ChEBI" id="CHEBI:30413"/>
    </cofactor>
</comment>
<keyword evidence="3 7" id="KW-0349">Heme</keyword>
<evidence type="ECO:0000256" key="7">
    <source>
        <dbReference type="PIRSR" id="PIRSR602403-1"/>
    </source>
</evidence>
<dbReference type="GO" id="GO:0016705">
    <property type="term" value="F:oxidoreductase activity, acting on paired donors, with incorporation or reduction of molecular oxygen"/>
    <property type="evidence" value="ECO:0007669"/>
    <property type="project" value="InterPro"/>
</dbReference>
<evidence type="ECO:0000313" key="10">
    <source>
        <dbReference type="Proteomes" id="UP000770015"/>
    </source>
</evidence>
<evidence type="ECO:0000256" key="8">
    <source>
        <dbReference type="RuleBase" id="RU000461"/>
    </source>
</evidence>
<dbReference type="InterPro" id="IPR017972">
    <property type="entry name" value="Cyt_P450_CS"/>
</dbReference>
<dbReference type="EMBL" id="JAGSXJ010000002">
    <property type="protein sequence ID" value="KAH6695096.1"/>
    <property type="molecule type" value="Genomic_DNA"/>
</dbReference>
<evidence type="ECO:0000256" key="3">
    <source>
        <dbReference type="ARBA" id="ARBA00022617"/>
    </source>
</evidence>
<evidence type="ECO:0000256" key="5">
    <source>
        <dbReference type="ARBA" id="ARBA00023004"/>
    </source>
</evidence>
<keyword evidence="6 8" id="KW-0503">Monooxygenase</keyword>
<dbReference type="PROSITE" id="PS00086">
    <property type="entry name" value="CYTOCHROME_P450"/>
    <property type="match status" value="1"/>
</dbReference>
<dbReference type="GO" id="GO:0004497">
    <property type="term" value="F:monooxygenase activity"/>
    <property type="evidence" value="ECO:0007669"/>
    <property type="project" value="UniProtKB-KW"/>
</dbReference>
<dbReference type="PRINTS" id="PR00465">
    <property type="entry name" value="EP450IV"/>
</dbReference>
<dbReference type="InterPro" id="IPR050121">
    <property type="entry name" value="Cytochrome_P450_monoxygenase"/>
</dbReference>
<evidence type="ECO:0000313" key="9">
    <source>
        <dbReference type="EMBL" id="KAH6695096.1"/>
    </source>
</evidence>
<gene>
    <name evidence="9" type="ORF">F5X68DRAFT_243576</name>
</gene>
<feature type="binding site" description="axial binding residue" evidence="7">
    <location>
        <position position="455"/>
    </location>
    <ligand>
        <name>heme</name>
        <dbReference type="ChEBI" id="CHEBI:30413"/>
    </ligand>
    <ligandPart>
        <name>Fe</name>
        <dbReference type="ChEBI" id="CHEBI:18248"/>
    </ligandPart>
</feature>
<organism evidence="9 10">
    <name type="scientific">Plectosphaerella plurivora</name>
    <dbReference type="NCBI Taxonomy" id="936078"/>
    <lineage>
        <taxon>Eukaryota</taxon>
        <taxon>Fungi</taxon>
        <taxon>Dikarya</taxon>
        <taxon>Ascomycota</taxon>
        <taxon>Pezizomycotina</taxon>
        <taxon>Sordariomycetes</taxon>
        <taxon>Hypocreomycetidae</taxon>
        <taxon>Glomerellales</taxon>
        <taxon>Plectosphaerellaceae</taxon>
        <taxon>Plectosphaerella</taxon>
    </lineage>
</organism>
<evidence type="ECO:0000256" key="1">
    <source>
        <dbReference type="ARBA" id="ARBA00001971"/>
    </source>
</evidence>
<accession>A0A9P8VK98</accession>
<dbReference type="PANTHER" id="PTHR24305">
    <property type="entry name" value="CYTOCHROME P450"/>
    <property type="match status" value="1"/>
</dbReference>
<dbReference type="OrthoDB" id="1470350at2759"/>
<comment type="similarity">
    <text evidence="2 8">Belongs to the cytochrome P450 family.</text>
</comment>
<dbReference type="Pfam" id="PF00067">
    <property type="entry name" value="p450"/>
    <property type="match status" value="1"/>
</dbReference>